<dbReference type="PANTHER" id="PTHR21446">
    <property type="entry name" value="DUF3504 DOMAIN-CONTAINING PROTEIN"/>
    <property type="match status" value="1"/>
</dbReference>
<dbReference type="PROSITE" id="PS51898">
    <property type="entry name" value="TYR_RECOMBINASE"/>
    <property type="match status" value="1"/>
</dbReference>
<dbReference type="PANTHER" id="PTHR21446:SF12">
    <property type="entry name" value="POTASSIUM CHANNEL TETRAMERIZATION DOMAIN CONTAINING 1"/>
    <property type="match status" value="1"/>
</dbReference>
<sequence>MNSSQEILEQFSKKYVNKNTKRTRNLALRRFDNFLEERSLPKNYEKIDKIDNQLCIFISRLRQKKTGDDYNWNSYKTMIHGLFGGLKDYFEDKDIVCENIPTLDNCKKTRNAFQTKLIKLKKENKVGKKRQGLTIEEEEKFFKRLNLNDSEDLIVAAFWCIGKFTGIRGGENFNLKFNQVSWHEEYDEKWIEIFQTVTKTDQGGINCKGSYEKIRKIFHFKKYKYDPYTIIRYYFDHLPERKPKDRIWSAINRAKKAEFWYKKQNMGPKKLQSLLDERIKRANIKKKITFHSTRSTVITNLVRKGIPDCQGKSFTGHESSKAYNSYKRNDPILFKNLQKKLLISPQKKK</sequence>
<reference evidence="3" key="1">
    <citation type="submission" date="2022-08" db="EMBL/GenBank/DDBJ databases">
        <title>Novel sulfate-reducing endosymbionts in the free-living metamonad Anaeramoeba.</title>
        <authorList>
            <person name="Jerlstrom-Hultqvist J."/>
            <person name="Cepicka I."/>
            <person name="Gallot-Lavallee L."/>
            <person name="Salas-Leiva D."/>
            <person name="Curtis B.A."/>
            <person name="Zahonova K."/>
            <person name="Pipaliya S."/>
            <person name="Dacks J."/>
            <person name="Roger A.J."/>
        </authorList>
    </citation>
    <scope>NUCLEOTIDE SEQUENCE</scope>
    <source>
        <strain evidence="3">Schooner1</strain>
    </source>
</reference>
<keyword evidence="4" id="KW-1185">Reference proteome</keyword>
<gene>
    <name evidence="3" type="ORF">M0813_00307</name>
</gene>
<dbReference type="CDD" id="cd00397">
    <property type="entry name" value="DNA_BRE_C"/>
    <property type="match status" value="1"/>
</dbReference>
<dbReference type="InterPro" id="IPR002104">
    <property type="entry name" value="Integrase_catalytic"/>
</dbReference>
<dbReference type="InterPro" id="IPR013762">
    <property type="entry name" value="Integrase-like_cat_sf"/>
</dbReference>
<evidence type="ECO:0000313" key="3">
    <source>
        <dbReference type="EMBL" id="KAJ6241604.1"/>
    </source>
</evidence>
<accession>A0ABQ8YAY4</accession>
<evidence type="ECO:0000313" key="4">
    <source>
        <dbReference type="Proteomes" id="UP001150062"/>
    </source>
</evidence>
<dbReference type="EMBL" id="JAOAOG010000191">
    <property type="protein sequence ID" value="KAJ6241604.1"/>
    <property type="molecule type" value="Genomic_DNA"/>
</dbReference>
<evidence type="ECO:0000259" key="2">
    <source>
        <dbReference type="PROSITE" id="PS51898"/>
    </source>
</evidence>
<comment type="caution">
    <text evidence="3">The sequence shown here is derived from an EMBL/GenBank/DDBJ whole genome shotgun (WGS) entry which is preliminary data.</text>
</comment>
<dbReference type="InterPro" id="IPR011010">
    <property type="entry name" value="DNA_brk_join_enz"/>
</dbReference>
<dbReference type="Gene3D" id="1.10.443.10">
    <property type="entry name" value="Intergrase catalytic core"/>
    <property type="match status" value="1"/>
</dbReference>
<name>A0ABQ8YAY4_9EUKA</name>
<keyword evidence="1" id="KW-0233">DNA recombination</keyword>
<dbReference type="Proteomes" id="UP001150062">
    <property type="component" value="Unassembled WGS sequence"/>
</dbReference>
<organism evidence="3 4">
    <name type="scientific">Anaeramoeba flamelloides</name>
    <dbReference type="NCBI Taxonomy" id="1746091"/>
    <lineage>
        <taxon>Eukaryota</taxon>
        <taxon>Metamonada</taxon>
        <taxon>Anaeramoebidae</taxon>
        <taxon>Anaeramoeba</taxon>
    </lineage>
</organism>
<dbReference type="InterPro" id="IPR052787">
    <property type="entry name" value="MAVS"/>
</dbReference>
<proteinExistence type="predicted"/>
<evidence type="ECO:0000256" key="1">
    <source>
        <dbReference type="ARBA" id="ARBA00023172"/>
    </source>
</evidence>
<protein>
    <recommendedName>
        <fullName evidence="2">Tyr recombinase domain-containing protein</fullName>
    </recommendedName>
</protein>
<dbReference type="SUPFAM" id="SSF56349">
    <property type="entry name" value="DNA breaking-rejoining enzymes"/>
    <property type="match status" value="1"/>
</dbReference>
<dbReference type="Pfam" id="PF00589">
    <property type="entry name" value="Phage_integrase"/>
    <property type="match status" value="1"/>
</dbReference>
<feature type="domain" description="Tyr recombinase" evidence="2">
    <location>
        <begin position="128"/>
        <end position="339"/>
    </location>
</feature>